<dbReference type="SUPFAM" id="SSF89260">
    <property type="entry name" value="Collagen-binding domain"/>
    <property type="match status" value="2"/>
</dbReference>
<protein>
    <recommendedName>
        <fullName evidence="1">DUF4214 domain-containing protein</fullName>
    </recommendedName>
</protein>
<dbReference type="RefSeq" id="WP_328986298.1">
    <property type="nucleotide sequence ID" value="NZ_CP121472.1"/>
</dbReference>
<sequence length="368" mass="39807">MTTHDYVNGVNIGDAGESVSSAEPVTLDSNNEATITGHIAGDNDTYRFTSQRSGTVSIELTDLEGLVGSSIPLPSVYLRSYDSNGDYLEKELGIFSYGPYLTYNLNAGETFFVKVDPVDFASTNYNLSIRDADDYVNGVNIGDAGDGISSAELVTLDSNGEASVTGHTIGDDDYYRFTSSGDGTVTIDLSELNLTASGEFYFRLYDSNGIEVVESTSRGESKTITYSVNADETYTVRVDPQGNIASSYNLSIAAPTRSGGSNPGNEIGQSEATNIALLYGAGLGRVPDVGGLNFWIDQHANGMSLGIIAGAFLDSSEFTNRYGDDDIMTSQRFLTVMYDIFWADSPTRRVFLGGKRRWRSKGFLEKRF</sequence>
<accession>A0ABZ0S6G3</accession>
<evidence type="ECO:0000313" key="2">
    <source>
        <dbReference type="EMBL" id="WPL15746.1"/>
    </source>
</evidence>
<name>A0ABZ0S6G3_9GAMM</name>
<keyword evidence="3" id="KW-1185">Reference proteome</keyword>
<feature type="domain" description="DUF4214" evidence="1">
    <location>
        <begin position="270"/>
        <end position="321"/>
    </location>
</feature>
<dbReference type="Gene3D" id="2.60.120.380">
    <property type="match status" value="2"/>
</dbReference>
<proteinExistence type="predicted"/>
<dbReference type="InterPro" id="IPR025282">
    <property type="entry name" value="DUF4214"/>
</dbReference>
<dbReference type="Proteomes" id="UP001432180">
    <property type="component" value="Chromosome"/>
</dbReference>
<evidence type="ECO:0000259" key="1">
    <source>
        <dbReference type="Pfam" id="PF13946"/>
    </source>
</evidence>
<dbReference type="EMBL" id="CP121472">
    <property type="protein sequence ID" value="WPL15746.1"/>
    <property type="molecule type" value="Genomic_DNA"/>
</dbReference>
<evidence type="ECO:0000313" key="3">
    <source>
        <dbReference type="Proteomes" id="UP001432180"/>
    </source>
</evidence>
<reference evidence="2 3" key="1">
    <citation type="journal article" date="2023" name="Microorganisms">
        <title>Thiorhodovibrio frisius and Trv. litoralis spp. nov., Two Novel Members from a Clade of Fastidious Purple Sulfur Bacteria That Exhibit Unique Red-Shifted Light-Harvesting Capabilities.</title>
        <authorList>
            <person name="Methner A."/>
            <person name="Kuzyk S.B."/>
            <person name="Petersen J."/>
            <person name="Bauer S."/>
            <person name="Brinkmann H."/>
            <person name="Sichau K."/>
            <person name="Wanner G."/>
            <person name="Wolf J."/>
            <person name="Neumann-Schaal M."/>
            <person name="Henke P."/>
            <person name="Tank M."/>
            <person name="Sproer C."/>
            <person name="Bunk B."/>
            <person name="Overmann J."/>
        </authorList>
    </citation>
    <scope>NUCLEOTIDE SEQUENCE [LARGE SCALE GENOMIC DNA]</scope>
    <source>
        <strain evidence="2 3">DSM 6702</strain>
    </source>
</reference>
<organism evidence="2 3">
    <name type="scientific">Thiorhodovibrio winogradskyi</name>
    <dbReference type="NCBI Taxonomy" id="77007"/>
    <lineage>
        <taxon>Bacteria</taxon>
        <taxon>Pseudomonadati</taxon>
        <taxon>Pseudomonadota</taxon>
        <taxon>Gammaproteobacteria</taxon>
        <taxon>Chromatiales</taxon>
        <taxon>Chromatiaceae</taxon>
        <taxon>Thiorhodovibrio</taxon>
    </lineage>
</organism>
<dbReference type="Pfam" id="PF13946">
    <property type="entry name" value="DUF4214"/>
    <property type="match status" value="1"/>
</dbReference>
<gene>
    <name evidence="2" type="ORF">Thiowin_00663</name>
</gene>